<evidence type="ECO:0000256" key="4">
    <source>
        <dbReference type="SAM" id="MobiDB-lite"/>
    </source>
</evidence>
<dbReference type="CDD" id="cd14688">
    <property type="entry name" value="bZIP_YAP"/>
    <property type="match status" value="1"/>
</dbReference>
<dbReference type="OrthoDB" id="3945980at2759"/>
<reference evidence="6" key="1">
    <citation type="journal article" date="2020" name="Stud. Mycol.">
        <title>101 Dothideomycetes genomes: a test case for predicting lifestyles and emergence of pathogens.</title>
        <authorList>
            <person name="Haridas S."/>
            <person name="Albert R."/>
            <person name="Binder M."/>
            <person name="Bloem J."/>
            <person name="Labutti K."/>
            <person name="Salamov A."/>
            <person name="Andreopoulos B."/>
            <person name="Baker S."/>
            <person name="Barry K."/>
            <person name="Bills G."/>
            <person name="Bluhm B."/>
            <person name="Cannon C."/>
            <person name="Castanera R."/>
            <person name="Culley D."/>
            <person name="Daum C."/>
            <person name="Ezra D."/>
            <person name="Gonzalez J."/>
            <person name="Henrissat B."/>
            <person name="Kuo A."/>
            <person name="Liang C."/>
            <person name="Lipzen A."/>
            <person name="Lutzoni F."/>
            <person name="Magnuson J."/>
            <person name="Mondo S."/>
            <person name="Nolan M."/>
            <person name="Ohm R."/>
            <person name="Pangilinan J."/>
            <person name="Park H.-J."/>
            <person name="Ramirez L."/>
            <person name="Alfaro M."/>
            <person name="Sun H."/>
            <person name="Tritt A."/>
            <person name="Yoshinaga Y."/>
            <person name="Zwiers L.-H."/>
            <person name="Turgeon B."/>
            <person name="Goodwin S."/>
            <person name="Spatafora J."/>
            <person name="Crous P."/>
            <person name="Grigoriev I."/>
        </authorList>
    </citation>
    <scope>NUCLEOTIDE SEQUENCE</scope>
    <source>
        <strain evidence="6">CBS 183.55</strain>
    </source>
</reference>
<dbReference type="InterPro" id="IPR046347">
    <property type="entry name" value="bZIP_sf"/>
</dbReference>
<feature type="repeat" description="ANK" evidence="3">
    <location>
        <begin position="309"/>
        <end position="332"/>
    </location>
</feature>
<dbReference type="GeneID" id="54356099"/>
<accession>A0A6A5R558</accession>
<feature type="region of interest" description="Disordered" evidence="4">
    <location>
        <begin position="223"/>
        <end position="242"/>
    </location>
</feature>
<dbReference type="Gene3D" id="1.20.5.170">
    <property type="match status" value="1"/>
</dbReference>
<evidence type="ECO:0000256" key="2">
    <source>
        <dbReference type="ARBA" id="ARBA00023043"/>
    </source>
</evidence>
<dbReference type="InterPro" id="IPR004827">
    <property type="entry name" value="bZIP"/>
</dbReference>
<name>A0A6A5R558_9PLEO</name>
<dbReference type="GO" id="GO:0003700">
    <property type="term" value="F:DNA-binding transcription factor activity"/>
    <property type="evidence" value="ECO:0007669"/>
    <property type="project" value="InterPro"/>
</dbReference>
<keyword evidence="1" id="KW-0677">Repeat</keyword>
<protein>
    <recommendedName>
        <fullName evidence="5">BZIP domain-containing protein</fullName>
    </recommendedName>
</protein>
<dbReference type="RefSeq" id="XP_033442542.1">
    <property type="nucleotide sequence ID" value="XM_033598432.1"/>
</dbReference>
<dbReference type="SUPFAM" id="SSF48403">
    <property type="entry name" value="Ankyrin repeat"/>
    <property type="match status" value="1"/>
</dbReference>
<feature type="repeat" description="ANK" evidence="3">
    <location>
        <begin position="276"/>
        <end position="308"/>
    </location>
</feature>
<evidence type="ECO:0000256" key="3">
    <source>
        <dbReference type="PROSITE-ProRule" id="PRU00023"/>
    </source>
</evidence>
<dbReference type="Gene3D" id="1.25.40.20">
    <property type="entry name" value="Ankyrin repeat-containing domain"/>
    <property type="match status" value="1"/>
</dbReference>
<gene>
    <name evidence="6" type="ORF">M421DRAFT_96846</name>
</gene>
<dbReference type="PANTHER" id="PTHR24173:SF74">
    <property type="entry name" value="ANKYRIN REPEAT DOMAIN-CONTAINING PROTEIN 16"/>
    <property type="match status" value="1"/>
</dbReference>
<dbReference type="Pfam" id="PF12796">
    <property type="entry name" value="Ank_2"/>
    <property type="match status" value="1"/>
</dbReference>
<dbReference type="InterPro" id="IPR036770">
    <property type="entry name" value="Ankyrin_rpt-contain_sf"/>
</dbReference>
<dbReference type="PROSITE" id="PS50297">
    <property type="entry name" value="ANK_REP_REGION"/>
    <property type="match status" value="2"/>
</dbReference>
<dbReference type="SUPFAM" id="SSF57959">
    <property type="entry name" value="Leucine zipper domain"/>
    <property type="match status" value="1"/>
</dbReference>
<keyword evidence="2 3" id="KW-0040">ANK repeat</keyword>
<dbReference type="AlphaFoldDB" id="A0A6A5R558"/>
<feature type="domain" description="BZIP" evidence="5">
    <location>
        <begin position="22"/>
        <end position="36"/>
    </location>
</feature>
<evidence type="ECO:0000313" key="7">
    <source>
        <dbReference type="Proteomes" id="UP000800082"/>
    </source>
</evidence>
<dbReference type="Proteomes" id="UP000800082">
    <property type="component" value="Unassembled WGS sequence"/>
</dbReference>
<dbReference type="PANTHER" id="PTHR24173">
    <property type="entry name" value="ANKYRIN REPEAT CONTAINING"/>
    <property type="match status" value="1"/>
</dbReference>
<evidence type="ECO:0000259" key="5">
    <source>
        <dbReference type="PROSITE" id="PS00036"/>
    </source>
</evidence>
<dbReference type="SMART" id="SM00248">
    <property type="entry name" value="ANK"/>
    <property type="match status" value="3"/>
</dbReference>
<proteinExistence type="predicted"/>
<keyword evidence="7" id="KW-1185">Reference proteome</keyword>
<evidence type="ECO:0000313" key="6">
    <source>
        <dbReference type="EMBL" id="KAF1922288.1"/>
    </source>
</evidence>
<dbReference type="PROSITE" id="PS50088">
    <property type="entry name" value="ANK_REPEAT"/>
    <property type="match status" value="2"/>
</dbReference>
<dbReference type="PROSITE" id="PS00036">
    <property type="entry name" value="BZIP_BASIC"/>
    <property type="match status" value="1"/>
</dbReference>
<organism evidence="6 7">
    <name type="scientific">Didymella exigua CBS 183.55</name>
    <dbReference type="NCBI Taxonomy" id="1150837"/>
    <lineage>
        <taxon>Eukaryota</taxon>
        <taxon>Fungi</taxon>
        <taxon>Dikarya</taxon>
        <taxon>Ascomycota</taxon>
        <taxon>Pezizomycotina</taxon>
        <taxon>Dothideomycetes</taxon>
        <taxon>Pleosporomycetidae</taxon>
        <taxon>Pleosporales</taxon>
        <taxon>Pleosporineae</taxon>
        <taxon>Didymellaceae</taxon>
        <taxon>Didymella</taxon>
    </lineage>
</organism>
<evidence type="ECO:0000256" key="1">
    <source>
        <dbReference type="ARBA" id="ARBA00022737"/>
    </source>
</evidence>
<dbReference type="InterPro" id="IPR002110">
    <property type="entry name" value="Ankyrin_rpt"/>
</dbReference>
<dbReference type="EMBL" id="ML979038">
    <property type="protein sequence ID" value="KAF1922288.1"/>
    <property type="molecule type" value="Genomic_DNA"/>
</dbReference>
<sequence>MLPADHGRVLVEEVQQTVSAQRRLQNRVAQRKFRERKARNAKAPNKRLSLRVDPHQETTPTQLFSPTQQGNREFNYSMENFPIAEYDQLISARSSEAPSANTEGHQMTQFPSSNRYGPTDMASETMNMYAYSGSFPPPISNINVQSFGGSIGVHHTTLWPPQEHSQGQEPPQTNLTFSQSNFSRMTSPWINREVSPASTNSSKQYHPVARPQSACITTPLQHRHGIGSTTRTSSEESDFETPDPPLLHVAIRSRSRDVIRVLLRRGVVNIDDCDAEGRTALHLAAELGDEALVSLLLGQRADSQLRDNRGRLAVYYAVEKGHHEVVELLIDA</sequence>